<dbReference type="CDD" id="cd22908">
    <property type="entry name" value="HFD_NFYC-like"/>
    <property type="match status" value="1"/>
</dbReference>
<dbReference type="Pfam" id="PF00808">
    <property type="entry name" value="CBFD_NFYB_HMF"/>
    <property type="match status" value="1"/>
</dbReference>
<comment type="subcellular location">
    <subcellularLocation>
        <location evidence="1">Nucleus</location>
    </subcellularLocation>
</comment>
<evidence type="ECO:0000256" key="5">
    <source>
        <dbReference type="ARBA" id="ARBA00023163"/>
    </source>
</evidence>
<keyword evidence="2" id="KW-0805">Transcription regulation</keyword>
<evidence type="ECO:0000256" key="1">
    <source>
        <dbReference type="ARBA" id="ARBA00004123"/>
    </source>
</evidence>
<dbReference type="FunFam" id="1.10.20.10:FF:000062">
    <property type="entry name" value="Nuclear transcription factor Y subunit C"/>
    <property type="match status" value="1"/>
</dbReference>
<reference evidence="12 13" key="1">
    <citation type="submission" date="2019-12" db="EMBL/GenBank/DDBJ databases">
        <authorList>
            <person name="Jiao W.-B."/>
            <person name="Schneeberger K."/>
        </authorList>
    </citation>
    <scope>NUCLEOTIDE SEQUENCE [LARGE SCALE GENOMIC DNA]</scope>
    <source>
        <strain evidence="13">cv. C24</strain>
    </source>
</reference>
<evidence type="ECO:0000256" key="8">
    <source>
        <dbReference type="ARBA" id="ARBA00038129"/>
    </source>
</evidence>
<dbReference type="Proteomes" id="UP000434276">
    <property type="component" value="Unassembled WGS sequence"/>
</dbReference>
<evidence type="ECO:0000256" key="3">
    <source>
        <dbReference type="ARBA" id="ARBA00023125"/>
    </source>
</evidence>
<keyword evidence="6" id="KW-0539">Nucleus</keyword>
<evidence type="ECO:0000256" key="4">
    <source>
        <dbReference type="ARBA" id="ARBA00023159"/>
    </source>
</evidence>
<dbReference type="Gene3D" id="1.10.20.10">
    <property type="entry name" value="Histone, subunit A"/>
    <property type="match status" value="1"/>
</dbReference>
<feature type="domain" description="Transcription factor CBF/NF-Y/archaeal histone" evidence="11">
    <location>
        <begin position="64"/>
        <end position="121"/>
    </location>
</feature>
<keyword evidence="3" id="KW-0238">DNA-binding</keyword>
<evidence type="ECO:0000256" key="10">
    <source>
        <dbReference type="SAM" id="MobiDB-lite"/>
    </source>
</evidence>
<dbReference type="PANTHER" id="PTHR10252">
    <property type="entry name" value="HISTONE-LIKE TRANSCRIPTION FACTOR CCAAT-RELATED"/>
    <property type="match status" value="1"/>
</dbReference>
<keyword evidence="5" id="KW-0804">Transcription</keyword>
<dbReference type="PANTHER" id="PTHR10252:SF8">
    <property type="entry name" value="NUCLEAR TRANSCRIPTION FACTOR Y SUBUNIT GAMMA"/>
    <property type="match status" value="1"/>
</dbReference>
<gene>
    <name evidence="12" type="ORF">C24_LOCUS25136</name>
</gene>
<dbReference type="GO" id="GO:0003677">
    <property type="term" value="F:DNA binding"/>
    <property type="evidence" value="ECO:0007669"/>
    <property type="project" value="UniProtKB-KW"/>
</dbReference>
<proteinExistence type="inferred from homology"/>
<evidence type="ECO:0000256" key="9">
    <source>
        <dbReference type="ARBA" id="ARBA00059992"/>
    </source>
</evidence>
<dbReference type="InterPro" id="IPR050568">
    <property type="entry name" value="Transcr_DNA_Rep_Reg"/>
</dbReference>
<organism evidence="12 13">
    <name type="scientific">Arabidopsis thaliana</name>
    <name type="common">Mouse-ear cress</name>
    <dbReference type="NCBI Taxonomy" id="3702"/>
    <lineage>
        <taxon>Eukaryota</taxon>
        <taxon>Viridiplantae</taxon>
        <taxon>Streptophyta</taxon>
        <taxon>Embryophyta</taxon>
        <taxon>Tracheophyta</taxon>
        <taxon>Spermatophyta</taxon>
        <taxon>Magnoliopsida</taxon>
        <taxon>eudicotyledons</taxon>
        <taxon>Gunneridae</taxon>
        <taxon>Pentapetalae</taxon>
        <taxon>rosids</taxon>
        <taxon>malvids</taxon>
        <taxon>Brassicales</taxon>
        <taxon>Brassicaceae</taxon>
        <taxon>Camelineae</taxon>
        <taxon>Arabidopsis</taxon>
    </lineage>
</organism>
<dbReference type="InterPro" id="IPR003958">
    <property type="entry name" value="CBFA_NFYB_domain"/>
</dbReference>
<feature type="region of interest" description="Disordered" evidence="10">
    <location>
        <begin position="190"/>
        <end position="212"/>
    </location>
</feature>
<dbReference type="OrthoDB" id="1291358at2759"/>
<dbReference type="InterPro" id="IPR009072">
    <property type="entry name" value="Histone-fold"/>
</dbReference>
<comment type="function">
    <text evidence="9">Stimulates the transcription of various genes by recognizing and binding to a CCAAT motif in promoters.</text>
</comment>
<comment type="subunit">
    <text evidence="7">Heterotrimeric transcription factor composed of three components, NF-YA, NF-YB and NF-YC. NF-YB and NF-YC must interact and dimerize for NF-YA association and DNA binding.</text>
</comment>
<evidence type="ECO:0000256" key="2">
    <source>
        <dbReference type="ARBA" id="ARBA00023015"/>
    </source>
</evidence>
<feature type="compositionally biased region" description="Polar residues" evidence="10">
    <location>
        <begin position="1"/>
        <end position="10"/>
    </location>
</feature>
<accession>A0A5S9YDX2</accession>
<dbReference type="GO" id="GO:0046982">
    <property type="term" value="F:protein heterodimerization activity"/>
    <property type="evidence" value="ECO:0007669"/>
    <property type="project" value="InterPro"/>
</dbReference>
<evidence type="ECO:0000259" key="11">
    <source>
        <dbReference type="Pfam" id="PF00808"/>
    </source>
</evidence>
<dbReference type="GO" id="GO:0005634">
    <property type="term" value="C:nucleus"/>
    <property type="evidence" value="ECO:0007669"/>
    <property type="project" value="UniProtKB-SubCell"/>
</dbReference>
<sequence length="212" mass="23210">MEENNGNNNHYLPQPSSSQLPPPPLYYQSMPLPSYSLPLPYSPQMRNYWIAQMGNATDVKHHAFPLTRIKKIMKSNPEVNMVTAEAPVLISKACEMLILDLTMRSWLHTVEGGRQTLKRSDTLTRSDISAATTRSFKFTFLGDVVPRDPSVVTDDPVLHLDGEVLPPGTVIGYPVFDCNGVYASPPQMQEWPAVPGDGEEAAGKIGGSSGGN</sequence>
<dbReference type="AlphaFoldDB" id="A0A5S9YDX2"/>
<evidence type="ECO:0000256" key="6">
    <source>
        <dbReference type="ARBA" id="ARBA00023242"/>
    </source>
</evidence>
<feature type="region of interest" description="Disordered" evidence="10">
    <location>
        <begin position="1"/>
        <end position="23"/>
    </location>
</feature>
<evidence type="ECO:0000313" key="13">
    <source>
        <dbReference type="Proteomes" id="UP000434276"/>
    </source>
</evidence>
<comment type="similarity">
    <text evidence="8">Belongs to the NFYC/HAP5 subunit family.</text>
</comment>
<dbReference type="EMBL" id="CACSHJ010000096">
    <property type="protein sequence ID" value="CAA0408910.1"/>
    <property type="molecule type" value="Genomic_DNA"/>
</dbReference>
<evidence type="ECO:0000256" key="7">
    <source>
        <dbReference type="ARBA" id="ARBA00025911"/>
    </source>
</evidence>
<evidence type="ECO:0000313" key="12">
    <source>
        <dbReference type="EMBL" id="CAA0408910.1"/>
    </source>
</evidence>
<name>A0A5S9YDX2_ARATH</name>
<dbReference type="ExpressionAtlas" id="A0A5S9YDX2">
    <property type="expression patterns" value="baseline and differential"/>
</dbReference>
<protein>
    <recommendedName>
        <fullName evidence="11">Transcription factor CBF/NF-Y/archaeal histone domain-containing protein</fullName>
    </recommendedName>
</protein>
<keyword evidence="4" id="KW-0010">Activator</keyword>
<dbReference type="SUPFAM" id="SSF47113">
    <property type="entry name" value="Histone-fold"/>
    <property type="match status" value="1"/>
</dbReference>